<sequence length="225" mass="26031">MAFFGQFSNAKLMKKEEVKQINILQYNSNNCPDYGSSYDNVNGHCTLRFFCRNDTCASPDSNGYVDFTESKRNEKINTNLCYVYEDYDYANRVCTSNKPVCFNDSNCITNMCYNSTCVLNKNYRVEECVDNYYYNHWIFSYRSKVNCGLGEHEICSKDSDCASNVCARCEKGRCCVKDDKDISGERKKDILIKSLLLSFLIIGYVIGRLQQKRKTKNLKFSNIDI</sequence>
<dbReference type="AlphaFoldDB" id="A0A1Y1WWI0"/>
<keyword evidence="1" id="KW-0472">Membrane</keyword>
<proteinExistence type="predicted"/>
<reference evidence="2 3" key="2">
    <citation type="submission" date="2016-08" db="EMBL/GenBank/DDBJ databases">
        <title>Pervasive Adenine N6-methylation of Active Genes in Fungi.</title>
        <authorList>
            <consortium name="DOE Joint Genome Institute"/>
            <person name="Mondo S.J."/>
            <person name="Dannebaum R.O."/>
            <person name="Kuo R.C."/>
            <person name="Labutti K."/>
            <person name="Haridas S."/>
            <person name="Kuo A."/>
            <person name="Salamov A."/>
            <person name="Ahrendt S.R."/>
            <person name="Lipzen A."/>
            <person name="Sullivan W."/>
            <person name="Andreopoulos W.B."/>
            <person name="Clum A."/>
            <person name="Lindquist E."/>
            <person name="Daum C."/>
            <person name="Ramamoorthy G.K."/>
            <person name="Gryganskyi A."/>
            <person name="Culley D."/>
            <person name="Magnuson J.K."/>
            <person name="James T.Y."/>
            <person name="O'Malley M.A."/>
            <person name="Stajich J.E."/>
            <person name="Spatafora J.W."/>
            <person name="Visel A."/>
            <person name="Grigoriev I.V."/>
        </authorList>
    </citation>
    <scope>NUCLEOTIDE SEQUENCE [LARGE SCALE GENOMIC DNA]</scope>
    <source>
        <strain evidence="2 3">S4</strain>
    </source>
</reference>
<name>A0A1Y1WWI0_9FUNG</name>
<organism evidence="2 3">
    <name type="scientific">Anaeromyces robustus</name>
    <dbReference type="NCBI Taxonomy" id="1754192"/>
    <lineage>
        <taxon>Eukaryota</taxon>
        <taxon>Fungi</taxon>
        <taxon>Fungi incertae sedis</taxon>
        <taxon>Chytridiomycota</taxon>
        <taxon>Chytridiomycota incertae sedis</taxon>
        <taxon>Neocallimastigomycetes</taxon>
        <taxon>Neocallimastigales</taxon>
        <taxon>Neocallimastigaceae</taxon>
        <taxon>Anaeromyces</taxon>
    </lineage>
</organism>
<dbReference type="EMBL" id="MCFG01000235">
    <property type="protein sequence ID" value="ORX77755.1"/>
    <property type="molecule type" value="Genomic_DNA"/>
</dbReference>
<accession>A0A1Y1WWI0</accession>
<dbReference type="Proteomes" id="UP000193944">
    <property type="component" value="Unassembled WGS sequence"/>
</dbReference>
<keyword evidence="3" id="KW-1185">Reference proteome</keyword>
<evidence type="ECO:0000313" key="2">
    <source>
        <dbReference type="EMBL" id="ORX77755.1"/>
    </source>
</evidence>
<evidence type="ECO:0008006" key="4">
    <source>
        <dbReference type="Google" id="ProtNLM"/>
    </source>
</evidence>
<gene>
    <name evidence="2" type="ORF">BCR32DRAFT_328785</name>
</gene>
<protein>
    <recommendedName>
        <fullName evidence="4">Dickkopf N-terminal cysteine-rich domain-containing protein</fullName>
    </recommendedName>
</protein>
<evidence type="ECO:0000313" key="3">
    <source>
        <dbReference type="Proteomes" id="UP000193944"/>
    </source>
</evidence>
<dbReference type="OrthoDB" id="10485995at2759"/>
<reference evidence="2 3" key="1">
    <citation type="submission" date="2016-08" db="EMBL/GenBank/DDBJ databases">
        <title>A Parts List for Fungal Cellulosomes Revealed by Comparative Genomics.</title>
        <authorList>
            <consortium name="DOE Joint Genome Institute"/>
            <person name="Haitjema C.H."/>
            <person name="Gilmore S.P."/>
            <person name="Henske J.K."/>
            <person name="Solomon K.V."/>
            <person name="De Groot R."/>
            <person name="Kuo A."/>
            <person name="Mondo S.J."/>
            <person name="Salamov A.A."/>
            <person name="Labutti K."/>
            <person name="Zhao Z."/>
            <person name="Chiniquy J."/>
            <person name="Barry K."/>
            <person name="Brewer H.M."/>
            <person name="Purvine S.O."/>
            <person name="Wright A.T."/>
            <person name="Boxma B."/>
            <person name="Van Alen T."/>
            <person name="Hackstein J.H."/>
            <person name="Baker S.E."/>
            <person name="Grigoriev I.V."/>
            <person name="O'Malley M.A."/>
        </authorList>
    </citation>
    <scope>NUCLEOTIDE SEQUENCE [LARGE SCALE GENOMIC DNA]</scope>
    <source>
        <strain evidence="2 3">S4</strain>
    </source>
</reference>
<comment type="caution">
    <text evidence="2">The sequence shown here is derived from an EMBL/GenBank/DDBJ whole genome shotgun (WGS) entry which is preliminary data.</text>
</comment>
<keyword evidence="1" id="KW-1133">Transmembrane helix</keyword>
<keyword evidence="1" id="KW-0812">Transmembrane</keyword>
<evidence type="ECO:0000256" key="1">
    <source>
        <dbReference type="SAM" id="Phobius"/>
    </source>
</evidence>
<feature type="transmembrane region" description="Helical" evidence="1">
    <location>
        <begin position="190"/>
        <end position="209"/>
    </location>
</feature>